<feature type="transmembrane region" description="Helical" evidence="11">
    <location>
        <begin position="54"/>
        <end position="75"/>
    </location>
</feature>
<feature type="transmembrane region" description="Helical" evidence="11">
    <location>
        <begin position="122"/>
        <end position="145"/>
    </location>
</feature>
<dbReference type="CDD" id="cd06261">
    <property type="entry name" value="TM_PBP2"/>
    <property type="match status" value="2"/>
</dbReference>
<evidence type="ECO:0000256" key="10">
    <source>
        <dbReference type="ARBA" id="ARBA00023136"/>
    </source>
</evidence>
<protein>
    <recommendedName>
        <fullName evidence="3">Thiamine transport system permease protein ThiP</fullName>
    </recommendedName>
</protein>
<dbReference type="PANTHER" id="PTHR30183:SF9">
    <property type="entry name" value="THIAMINE TRANSPORT SYSTEM PERMEASE PROTEIN THIP"/>
    <property type="match status" value="1"/>
</dbReference>
<feature type="transmembrane region" description="Helical" evidence="11">
    <location>
        <begin position="319"/>
        <end position="343"/>
    </location>
</feature>
<dbReference type="SUPFAM" id="SSF161098">
    <property type="entry name" value="MetI-like"/>
    <property type="match status" value="2"/>
</dbReference>
<accession>A0A4R1FBW3</accession>
<keyword evidence="5" id="KW-1003">Cell membrane</keyword>
<evidence type="ECO:0000256" key="9">
    <source>
        <dbReference type="ARBA" id="ARBA00022989"/>
    </source>
</evidence>
<dbReference type="NCBIfam" id="TIGR01253">
    <property type="entry name" value="thiP"/>
    <property type="match status" value="1"/>
</dbReference>
<feature type="transmembrane region" description="Helical" evidence="11">
    <location>
        <begin position="226"/>
        <end position="247"/>
    </location>
</feature>
<keyword evidence="8" id="KW-0677">Repeat</keyword>
<dbReference type="AlphaFoldDB" id="A0A4R1FBW3"/>
<keyword evidence="14" id="KW-1185">Reference proteome</keyword>
<evidence type="ECO:0000313" key="13">
    <source>
        <dbReference type="EMBL" id="TCJ88231.1"/>
    </source>
</evidence>
<feature type="transmembrane region" description="Helical" evidence="11">
    <location>
        <begin position="185"/>
        <end position="206"/>
    </location>
</feature>
<evidence type="ECO:0000256" key="4">
    <source>
        <dbReference type="ARBA" id="ARBA00022448"/>
    </source>
</evidence>
<sequence>MKAGILVALFVIAFITVPLFSLFFASGTLSGEQTASFSEIWNSSYIRRVLFFSLWQAFLSTLLSIAFAIVVARAFARYPSFPFRSFFLSLFGLPLIVPAVVAVIGIITVYGKSGWLPIGSNLYGLLGILLAHVFFNLPLAVRLFLPVWNQIPEQHWRIASQLKFNSIQQWKHIEWPALRESLPSVALLVFMLCLTSFAVVLTLGGGPKSTTLEVAIYQSLRFDFDPAQAVVLALLQLGLSILVAIIASRFNKIPDVEPDLNIKNPKHQSETGKLDKMLQITLIVFAILFVSSPLLAIFIDAARGPIISVLSERNLWKATAFSLLIGLSAATISLALSWFLLNASARASYQNKSNLSQWLLLSGSIIFVVPPLVIGTGLFILLADFINVFDWAILIVILINGLLGIPFIIRTLGPEIRQNTMKYQRLCDSLNLKGWQRFKHLDFPLLRKPLGLSAALVTVFTMGDLGIIALFGSPETATLPLLLYQRLGAYQIPQAAVTAAFLLIISLITFWLLEKIISGKTQKDM</sequence>
<evidence type="ECO:0000256" key="1">
    <source>
        <dbReference type="ARBA" id="ARBA00004429"/>
    </source>
</evidence>
<dbReference type="Pfam" id="PF00528">
    <property type="entry name" value="BPD_transp_1"/>
    <property type="match status" value="1"/>
</dbReference>
<reference evidence="13 14" key="1">
    <citation type="submission" date="2019-03" db="EMBL/GenBank/DDBJ databases">
        <title>Genomic Encyclopedia of Type Strains, Phase IV (KMG-IV): sequencing the most valuable type-strain genomes for metagenomic binning, comparative biology and taxonomic classification.</title>
        <authorList>
            <person name="Goeker M."/>
        </authorList>
    </citation>
    <scope>NUCLEOTIDE SEQUENCE [LARGE SCALE GENOMIC DNA]</scope>
    <source>
        <strain evidence="13 14">DSM 24830</strain>
    </source>
</reference>
<dbReference type="EMBL" id="SMFQ01000002">
    <property type="protein sequence ID" value="TCJ88231.1"/>
    <property type="molecule type" value="Genomic_DNA"/>
</dbReference>
<evidence type="ECO:0000256" key="2">
    <source>
        <dbReference type="ARBA" id="ARBA00011650"/>
    </source>
</evidence>
<evidence type="ECO:0000256" key="7">
    <source>
        <dbReference type="ARBA" id="ARBA00022692"/>
    </source>
</evidence>
<feature type="transmembrane region" description="Helical" evidence="11">
    <location>
        <begin position="87"/>
        <end position="110"/>
    </location>
</feature>
<feature type="transmembrane region" description="Helical" evidence="11">
    <location>
        <begin position="277"/>
        <end position="299"/>
    </location>
</feature>
<comment type="subunit">
    <text evidence="2">The complex is composed of two ATP-binding proteins (ThiQ), two transmembrane proteins (ThiP) and a solute-binding protein (ThiB).</text>
</comment>
<keyword evidence="4 11" id="KW-0813">Transport</keyword>
<evidence type="ECO:0000256" key="6">
    <source>
        <dbReference type="ARBA" id="ARBA00022519"/>
    </source>
</evidence>
<organism evidence="13 14">
    <name type="scientific">Cocleimonas flava</name>
    <dbReference type="NCBI Taxonomy" id="634765"/>
    <lineage>
        <taxon>Bacteria</taxon>
        <taxon>Pseudomonadati</taxon>
        <taxon>Pseudomonadota</taxon>
        <taxon>Gammaproteobacteria</taxon>
        <taxon>Thiotrichales</taxon>
        <taxon>Thiotrichaceae</taxon>
        <taxon>Cocleimonas</taxon>
    </lineage>
</organism>
<feature type="domain" description="ABC transmembrane type-1" evidence="12">
    <location>
        <begin position="319"/>
        <end position="513"/>
    </location>
</feature>
<dbReference type="Gene3D" id="1.10.3720.10">
    <property type="entry name" value="MetI-like"/>
    <property type="match status" value="2"/>
</dbReference>
<dbReference type="InterPro" id="IPR035906">
    <property type="entry name" value="MetI-like_sf"/>
</dbReference>
<proteinExistence type="inferred from homology"/>
<feature type="transmembrane region" description="Helical" evidence="11">
    <location>
        <begin position="388"/>
        <end position="409"/>
    </location>
</feature>
<dbReference type="GO" id="GO:0005886">
    <property type="term" value="C:plasma membrane"/>
    <property type="evidence" value="ECO:0007669"/>
    <property type="project" value="UniProtKB-SubCell"/>
</dbReference>
<comment type="caution">
    <text evidence="13">The sequence shown here is derived from an EMBL/GenBank/DDBJ whole genome shotgun (WGS) entry which is preliminary data.</text>
</comment>
<keyword evidence="10 11" id="KW-0472">Membrane</keyword>
<dbReference type="GO" id="GO:0022857">
    <property type="term" value="F:transmembrane transporter activity"/>
    <property type="evidence" value="ECO:0007669"/>
    <property type="project" value="InterPro"/>
</dbReference>
<evidence type="ECO:0000256" key="11">
    <source>
        <dbReference type="RuleBase" id="RU363032"/>
    </source>
</evidence>
<name>A0A4R1FBW3_9GAMM</name>
<keyword evidence="6" id="KW-0997">Cell inner membrane</keyword>
<evidence type="ECO:0000259" key="12">
    <source>
        <dbReference type="PROSITE" id="PS50928"/>
    </source>
</evidence>
<evidence type="ECO:0000256" key="8">
    <source>
        <dbReference type="ARBA" id="ARBA00022737"/>
    </source>
</evidence>
<evidence type="ECO:0000313" key="14">
    <source>
        <dbReference type="Proteomes" id="UP000294887"/>
    </source>
</evidence>
<dbReference type="GO" id="GO:0015888">
    <property type="term" value="P:thiamine transport"/>
    <property type="evidence" value="ECO:0007669"/>
    <property type="project" value="InterPro"/>
</dbReference>
<dbReference type="OrthoDB" id="7066776at2"/>
<dbReference type="PROSITE" id="PS50928">
    <property type="entry name" value="ABC_TM1"/>
    <property type="match status" value="2"/>
</dbReference>
<dbReference type="PANTHER" id="PTHR30183">
    <property type="entry name" value="MOLYBDENUM TRANSPORT SYSTEM PERMEASE PROTEIN MODB"/>
    <property type="match status" value="1"/>
</dbReference>
<evidence type="ECO:0000256" key="5">
    <source>
        <dbReference type="ARBA" id="ARBA00022475"/>
    </source>
</evidence>
<dbReference type="RefSeq" id="WP_131903943.1">
    <property type="nucleotide sequence ID" value="NZ_BAAAFU010000008.1"/>
</dbReference>
<evidence type="ECO:0000256" key="3">
    <source>
        <dbReference type="ARBA" id="ARBA00016947"/>
    </source>
</evidence>
<dbReference type="InterPro" id="IPR000515">
    <property type="entry name" value="MetI-like"/>
</dbReference>
<feature type="transmembrane region" description="Helical" evidence="11">
    <location>
        <begin position="355"/>
        <end position="382"/>
    </location>
</feature>
<feature type="domain" description="ABC transmembrane type-1" evidence="12">
    <location>
        <begin position="50"/>
        <end position="247"/>
    </location>
</feature>
<comment type="similarity">
    <text evidence="11">Belongs to the binding-protein-dependent transport system permease family.</text>
</comment>
<dbReference type="Proteomes" id="UP000294887">
    <property type="component" value="Unassembled WGS sequence"/>
</dbReference>
<keyword evidence="7 11" id="KW-0812">Transmembrane</keyword>
<dbReference type="InterPro" id="IPR005947">
    <property type="entry name" value="ThiP_ABC_transpt"/>
</dbReference>
<feature type="transmembrane region" description="Helical" evidence="11">
    <location>
        <begin position="492"/>
        <end position="513"/>
    </location>
</feature>
<gene>
    <name evidence="13" type="ORF">EV695_0071</name>
</gene>
<keyword evidence="9 11" id="KW-1133">Transmembrane helix</keyword>
<comment type="subcellular location">
    <subcellularLocation>
        <location evidence="1">Cell inner membrane</location>
        <topology evidence="1">Multi-pass membrane protein</topology>
    </subcellularLocation>
    <subcellularLocation>
        <location evidence="11">Cell membrane</location>
        <topology evidence="11">Multi-pass membrane protein</topology>
    </subcellularLocation>
</comment>
<feature type="transmembrane region" description="Helical" evidence="11">
    <location>
        <begin position="450"/>
        <end position="472"/>
    </location>
</feature>